<keyword evidence="2" id="KW-1133">Transmembrane helix</keyword>
<dbReference type="Pfam" id="PF13828">
    <property type="entry name" value="DUF4190"/>
    <property type="match status" value="1"/>
</dbReference>
<protein>
    <submittedName>
        <fullName evidence="5">Sensor domain-containing protein</fullName>
    </submittedName>
</protein>
<reference evidence="5 6" key="1">
    <citation type="submission" date="2021-05" db="EMBL/GenBank/DDBJ databases">
        <title>Mycobacterium acidophilum sp. nov., an extremely acid-tolerant member of the genus Mycobacterium.</title>
        <authorList>
            <person name="Xia J."/>
        </authorList>
    </citation>
    <scope>NUCLEOTIDE SEQUENCE [LARGE SCALE GENOMIC DNA]</scope>
    <source>
        <strain evidence="5 6">M1</strain>
    </source>
</reference>
<feature type="compositionally biased region" description="Low complexity" evidence="1">
    <location>
        <begin position="124"/>
        <end position="138"/>
    </location>
</feature>
<accession>A0ABS5RN77</accession>
<dbReference type="EMBL" id="JAHCLR010000057">
    <property type="protein sequence ID" value="MBS9535745.1"/>
    <property type="molecule type" value="Genomic_DNA"/>
</dbReference>
<proteinExistence type="predicted"/>
<feature type="transmembrane region" description="Helical" evidence="2">
    <location>
        <begin position="86"/>
        <end position="108"/>
    </location>
</feature>
<sequence>MAMTYYPPGSGDQSSGNSSDPFQGMPFGAGPPVFTAPTPATPPPANTLATLSLVFAFLFAPVGAVLGHLGLSQIRRTGEPGRERAIIGLSVSYVMIAVMVIGLVAVGLHGHSAPATKTASGHSPAVPHAPGAPVAPKATKSNRGPLLSVDEVKALLGAAGPGGSAIGQAPTDLAETTKFSAPTPPDAQGHVEPPSCEATMFAGTETAVADSGYTGAEGVTMQGSGQYGPVIITEAVVTYPDAATAQVAATSYTGKVDNCRGMKTLSDTDGSPRGQWISIPSTPYPIPQGSFRMVLASKVNLSGGGGVPISQANQTWHVFGVIGSSVVDVAATGAGALISGQMARMIAEHLS</sequence>
<feature type="region of interest" description="Disordered" evidence="1">
    <location>
        <begin position="1"/>
        <end position="41"/>
    </location>
</feature>
<dbReference type="InterPro" id="IPR026954">
    <property type="entry name" value="PknH-like_Extracell"/>
</dbReference>
<evidence type="ECO:0000313" key="5">
    <source>
        <dbReference type="EMBL" id="MBS9535745.1"/>
    </source>
</evidence>
<dbReference type="Gene3D" id="3.40.1000.70">
    <property type="entry name" value="PknH-like extracellular domain"/>
    <property type="match status" value="1"/>
</dbReference>
<feature type="transmembrane region" description="Helical" evidence="2">
    <location>
        <begin position="48"/>
        <end position="74"/>
    </location>
</feature>
<evidence type="ECO:0000313" key="6">
    <source>
        <dbReference type="Proteomes" id="UP001519535"/>
    </source>
</evidence>
<evidence type="ECO:0000256" key="2">
    <source>
        <dbReference type="SAM" id="Phobius"/>
    </source>
</evidence>
<feature type="domain" description="DUF4190" evidence="3">
    <location>
        <begin position="50"/>
        <end position="101"/>
    </location>
</feature>
<dbReference type="Pfam" id="PF14032">
    <property type="entry name" value="PknH_C"/>
    <property type="match status" value="1"/>
</dbReference>
<dbReference type="InterPro" id="IPR038232">
    <property type="entry name" value="PknH-like_Extracell_sf"/>
</dbReference>
<keyword evidence="6" id="KW-1185">Reference proteome</keyword>
<evidence type="ECO:0000256" key="1">
    <source>
        <dbReference type="SAM" id="MobiDB-lite"/>
    </source>
</evidence>
<feature type="region of interest" description="Disordered" evidence="1">
    <location>
        <begin position="113"/>
        <end position="143"/>
    </location>
</feature>
<name>A0ABS5RN77_9MYCO</name>
<keyword evidence="2" id="KW-0472">Membrane</keyword>
<comment type="caution">
    <text evidence="5">The sequence shown here is derived from an EMBL/GenBank/DDBJ whole genome shotgun (WGS) entry which is preliminary data.</text>
</comment>
<organism evidence="5 6">
    <name type="scientific">Mycolicibacter acidiphilus</name>
    <dbReference type="NCBI Taxonomy" id="2835306"/>
    <lineage>
        <taxon>Bacteria</taxon>
        <taxon>Bacillati</taxon>
        <taxon>Actinomycetota</taxon>
        <taxon>Actinomycetes</taxon>
        <taxon>Mycobacteriales</taxon>
        <taxon>Mycobacteriaceae</taxon>
        <taxon>Mycolicibacter</taxon>
    </lineage>
</organism>
<feature type="compositionally biased region" description="Low complexity" evidence="1">
    <location>
        <begin position="7"/>
        <end position="21"/>
    </location>
</feature>
<feature type="domain" description="PknH-like extracellular" evidence="4">
    <location>
        <begin position="144"/>
        <end position="346"/>
    </location>
</feature>
<dbReference type="InterPro" id="IPR025241">
    <property type="entry name" value="DUF4190"/>
</dbReference>
<evidence type="ECO:0000259" key="4">
    <source>
        <dbReference type="Pfam" id="PF14032"/>
    </source>
</evidence>
<keyword evidence="2" id="KW-0812">Transmembrane</keyword>
<evidence type="ECO:0000259" key="3">
    <source>
        <dbReference type="Pfam" id="PF13828"/>
    </source>
</evidence>
<gene>
    <name evidence="5" type="ORF">KIH27_19345</name>
</gene>
<dbReference type="Proteomes" id="UP001519535">
    <property type="component" value="Unassembled WGS sequence"/>
</dbReference>